<feature type="region of interest" description="Disordered" evidence="1">
    <location>
        <begin position="1"/>
        <end position="49"/>
    </location>
</feature>
<dbReference type="Proteomes" id="UP001202180">
    <property type="component" value="Unassembled WGS sequence"/>
</dbReference>
<dbReference type="EMBL" id="JALPRF010000009">
    <property type="protein sequence ID" value="MCK8495497.1"/>
    <property type="molecule type" value="Genomic_DNA"/>
</dbReference>
<protein>
    <submittedName>
        <fullName evidence="2">Uncharacterized protein</fullName>
    </submittedName>
</protein>
<organism evidence="2 3">
    <name type="scientific">Spirosoma liriopis</name>
    <dbReference type="NCBI Taxonomy" id="2937440"/>
    <lineage>
        <taxon>Bacteria</taxon>
        <taxon>Pseudomonadati</taxon>
        <taxon>Bacteroidota</taxon>
        <taxon>Cytophagia</taxon>
        <taxon>Cytophagales</taxon>
        <taxon>Cytophagaceae</taxon>
        <taxon>Spirosoma</taxon>
    </lineage>
</organism>
<reference evidence="2 3" key="1">
    <citation type="submission" date="2022-04" db="EMBL/GenBank/DDBJ databases">
        <title>Spirosoma sp. strain RP8 genome sequencing and assembly.</title>
        <authorList>
            <person name="Jung Y."/>
        </authorList>
    </citation>
    <scope>NUCLEOTIDE SEQUENCE [LARGE SCALE GENOMIC DNA]</scope>
    <source>
        <strain evidence="2 3">RP8</strain>
    </source>
</reference>
<accession>A0ABT0HTH4</accession>
<comment type="caution">
    <text evidence="2">The sequence shown here is derived from an EMBL/GenBank/DDBJ whole genome shotgun (WGS) entry which is preliminary data.</text>
</comment>
<evidence type="ECO:0000313" key="3">
    <source>
        <dbReference type="Proteomes" id="UP001202180"/>
    </source>
</evidence>
<dbReference type="RefSeq" id="WP_232563676.1">
    <property type="nucleotide sequence ID" value="NZ_JALPRF010000009.1"/>
</dbReference>
<evidence type="ECO:0000313" key="2">
    <source>
        <dbReference type="EMBL" id="MCK8495497.1"/>
    </source>
</evidence>
<keyword evidence="3" id="KW-1185">Reference proteome</keyword>
<proteinExistence type="predicted"/>
<name>A0ABT0HTH4_9BACT</name>
<gene>
    <name evidence="2" type="ORF">M0L20_26770</name>
</gene>
<sequence length="49" mass="5378">MAHQDKKNKNTKKMATKPAKVAGQPVLPKYARNETVMTTPTVSPKVKKG</sequence>
<evidence type="ECO:0000256" key="1">
    <source>
        <dbReference type="SAM" id="MobiDB-lite"/>
    </source>
</evidence>